<dbReference type="EMBL" id="JACGWM010000006">
    <property type="protein sequence ID" value="KAL0368813.1"/>
    <property type="molecule type" value="Genomic_DNA"/>
</dbReference>
<comment type="caution">
    <text evidence="2">The sequence shown here is derived from an EMBL/GenBank/DDBJ whole genome shotgun (WGS) entry which is preliminary data.</text>
</comment>
<proteinExistence type="predicted"/>
<feature type="region of interest" description="Disordered" evidence="1">
    <location>
        <begin position="79"/>
        <end position="100"/>
    </location>
</feature>
<evidence type="ECO:0000256" key="1">
    <source>
        <dbReference type="SAM" id="MobiDB-lite"/>
    </source>
</evidence>
<accession>A0AAW2QNA1</accession>
<protein>
    <submittedName>
        <fullName evidence="2">Uncharacterized protein</fullName>
    </submittedName>
</protein>
<gene>
    <name evidence="2" type="ORF">Scaly_1100200</name>
</gene>
<feature type="compositionally biased region" description="Low complexity" evidence="1">
    <location>
        <begin position="28"/>
        <end position="45"/>
    </location>
</feature>
<organism evidence="2">
    <name type="scientific">Sesamum calycinum</name>
    <dbReference type="NCBI Taxonomy" id="2727403"/>
    <lineage>
        <taxon>Eukaryota</taxon>
        <taxon>Viridiplantae</taxon>
        <taxon>Streptophyta</taxon>
        <taxon>Embryophyta</taxon>
        <taxon>Tracheophyta</taxon>
        <taxon>Spermatophyta</taxon>
        <taxon>Magnoliopsida</taxon>
        <taxon>eudicotyledons</taxon>
        <taxon>Gunneridae</taxon>
        <taxon>Pentapetalae</taxon>
        <taxon>asterids</taxon>
        <taxon>lamiids</taxon>
        <taxon>Lamiales</taxon>
        <taxon>Pedaliaceae</taxon>
        <taxon>Sesamum</taxon>
    </lineage>
</organism>
<reference evidence="2" key="2">
    <citation type="journal article" date="2024" name="Plant">
        <title>Genomic evolution and insights into agronomic trait innovations of Sesamum species.</title>
        <authorList>
            <person name="Miao H."/>
            <person name="Wang L."/>
            <person name="Qu L."/>
            <person name="Liu H."/>
            <person name="Sun Y."/>
            <person name="Le M."/>
            <person name="Wang Q."/>
            <person name="Wei S."/>
            <person name="Zheng Y."/>
            <person name="Lin W."/>
            <person name="Duan Y."/>
            <person name="Cao H."/>
            <person name="Xiong S."/>
            <person name="Wang X."/>
            <person name="Wei L."/>
            <person name="Li C."/>
            <person name="Ma Q."/>
            <person name="Ju M."/>
            <person name="Zhao R."/>
            <person name="Li G."/>
            <person name="Mu C."/>
            <person name="Tian Q."/>
            <person name="Mei H."/>
            <person name="Zhang T."/>
            <person name="Gao T."/>
            <person name="Zhang H."/>
        </authorList>
    </citation>
    <scope>NUCLEOTIDE SEQUENCE</scope>
    <source>
        <strain evidence="2">KEN8</strain>
    </source>
</reference>
<feature type="region of interest" description="Disordered" evidence="1">
    <location>
        <begin position="1"/>
        <end position="60"/>
    </location>
</feature>
<dbReference type="AlphaFoldDB" id="A0AAW2QNA1"/>
<sequence length="135" mass="15684">MEEPEKSQSDEKDRPLSDESHRSLSHQTSTLLDETTDAATSATAENDQPQPQLPEPTFHPRTYVVQILKDQIYRVPPPENAHMLEERTRNPPKKKSVEVKNRAKRCRLRLMKVIAVADFVRGDCSFLFSLYSYRW</sequence>
<reference evidence="2" key="1">
    <citation type="submission" date="2020-06" db="EMBL/GenBank/DDBJ databases">
        <authorList>
            <person name="Li T."/>
            <person name="Hu X."/>
            <person name="Zhang T."/>
            <person name="Song X."/>
            <person name="Zhang H."/>
            <person name="Dai N."/>
            <person name="Sheng W."/>
            <person name="Hou X."/>
            <person name="Wei L."/>
        </authorList>
    </citation>
    <scope>NUCLEOTIDE SEQUENCE</scope>
    <source>
        <strain evidence="2">KEN8</strain>
        <tissue evidence="2">Leaf</tissue>
    </source>
</reference>
<evidence type="ECO:0000313" key="2">
    <source>
        <dbReference type="EMBL" id="KAL0368813.1"/>
    </source>
</evidence>
<feature type="compositionally biased region" description="Basic and acidic residues" evidence="1">
    <location>
        <begin position="1"/>
        <end position="22"/>
    </location>
</feature>
<feature type="compositionally biased region" description="Basic and acidic residues" evidence="1">
    <location>
        <begin position="82"/>
        <end position="100"/>
    </location>
</feature>
<name>A0AAW2QNA1_9LAMI</name>